<evidence type="ECO:0000313" key="1">
    <source>
        <dbReference type="EMBL" id="ADB63441.1"/>
    </source>
</evidence>
<dbReference type="AlphaFoldDB" id="D2S244"/>
<accession>D2S244</accession>
<sequence>MEVVDTHFEGMKPLFDVVLIDIVELTAQPEPREGRQMAVTIGKKHSRGEIVFLGQFMQERSGWISASSSEHCDIEN</sequence>
<geneLocation type="plasmid" evidence="1 2">
    <name>pHTUR02</name>
</geneLocation>
<protein>
    <submittedName>
        <fullName evidence="1">Uncharacterized protein</fullName>
    </submittedName>
</protein>
<dbReference type="KEGG" id="htu:Htur_4656"/>
<dbReference type="HOGENOM" id="CLU_176732_0_0_2"/>
<keyword evidence="2" id="KW-1185">Reference proteome</keyword>
<keyword evidence="1" id="KW-0614">Plasmid</keyword>
<proteinExistence type="predicted"/>
<dbReference type="EMBL" id="CP001862">
    <property type="protein sequence ID" value="ADB63441.1"/>
    <property type="molecule type" value="Genomic_DNA"/>
</dbReference>
<reference evidence="1 2" key="1">
    <citation type="journal article" date="2010" name="Stand. Genomic Sci.">
        <title>Complete genome sequence of Haloterrigena turkmenica type strain (4k).</title>
        <authorList>
            <person name="Saunders E."/>
            <person name="Tindall B.J."/>
            <person name="Fahnrich R."/>
            <person name="Lapidus A."/>
            <person name="Copeland A."/>
            <person name="Del Rio T.G."/>
            <person name="Lucas S."/>
            <person name="Chen F."/>
            <person name="Tice H."/>
            <person name="Cheng J.F."/>
            <person name="Han C."/>
            <person name="Detter J.C."/>
            <person name="Bruce D."/>
            <person name="Goodwin L."/>
            <person name="Chain P."/>
            <person name="Pitluck S."/>
            <person name="Pati A."/>
            <person name="Ivanova N."/>
            <person name="Mavromatis K."/>
            <person name="Chen A."/>
            <person name="Palaniappan K."/>
            <person name="Land M."/>
            <person name="Hauser L."/>
            <person name="Chang Y.J."/>
            <person name="Jeffries C.D."/>
            <person name="Brettin T."/>
            <person name="Rohde M."/>
            <person name="Goker M."/>
            <person name="Bristow J."/>
            <person name="Eisen J.A."/>
            <person name="Markowitz V."/>
            <person name="Hugenholtz P."/>
            <person name="Klenk H.P."/>
            <person name="Kyrpides N.C."/>
        </authorList>
    </citation>
    <scope>NUCLEOTIDE SEQUENCE [LARGE SCALE GENOMIC DNA]</scope>
    <source>
        <strain evidence="2">ATCC 51198 / DSM 5511 / JCM 9101 / NCIMB 13204 / VKM B-1734 / 4k</strain>
    </source>
</reference>
<dbReference type="Proteomes" id="UP000001903">
    <property type="component" value="Plasmid pHTUR02"/>
</dbReference>
<gene>
    <name evidence="1" type="ordered locus">Htur_4656</name>
</gene>
<name>D2S244_HALTV</name>
<evidence type="ECO:0000313" key="2">
    <source>
        <dbReference type="Proteomes" id="UP000001903"/>
    </source>
</evidence>
<organism evidence="1 2">
    <name type="scientific">Haloterrigena turkmenica (strain ATCC 51198 / DSM 5511 / JCM 9101 / NCIMB 13204 / VKM B-1734 / 4k)</name>
    <name type="common">Halococcus turkmenicus</name>
    <dbReference type="NCBI Taxonomy" id="543526"/>
    <lineage>
        <taxon>Archaea</taxon>
        <taxon>Methanobacteriati</taxon>
        <taxon>Methanobacteriota</taxon>
        <taxon>Stenosarchaea group</taxon>
        <taxon>Halobacteria</taxon>
        <taxon>Halobacteriales</taxon>
        <taxon>Natrialbaceae</taxon>
        <taxon>Haloterrigena</taxon>
    </lineage>
</organism>